<dbReference type="Proteomes" id="UP000252085">
    <property type="component" value="Unassembled WGS sequence"/>
</dbReference>
<proteinExistence type="predicted"/>
<evidence type="ECO:0000313" key="1">
    <source>
        <dbReference type="EMBL" id="RCJ31446.1"/>
    </source>
</evidence>
<name>A0A367R4N1_NOSPU</name>
<evidence type="ECO:0008006" key="3">
    <source>
        <dbReference type="Google" id="ProtNLM"/>
    </source>
</evidence>
<evidence type="ECO:0000313" key="2">
    <source>
        <dbReference type="Proteomes" id="UP000252085"/>
    </source>
</evidence>
<dbReference type="PANTHER" id="PTHR43642:SF1">
    <property type="entry name" value="HYBRID SIGNAL TRANSDUCTION HISTIDINE KINASE G"/>
    <property type="match status" value="1"/>
</dbReference>
<comment type="caution">
    <text evidence="1">The sequence shown here is derived from an EMBL/GenBank/DDBJ whole genome shotgun (WGS) entry which is preliminary data.</text>
</comment>
<dbReference type="PANTHER" id="PTHR43642">
    <property type="entry name" value="HYBRID SIGNAL TRANSDUCTION HISTIDINE KINASE G"/>
    <property type="match status" value="1"/>
</dbReference>
<dbReference type="InterPro" id="IPR053159">
    <property type="entry name" value="Hybrid_Histidine_Kinase"/>
</dbReference>
<dbReference type="EMBL" id="LXQE01000175">
    <property type="protein sequence ID" value="RCJ31446.1"/>
    <property type="molecule type" value="Genomic_DNA"/>
</dbReference>
<protein>
    <recommendedName>
        <fullName evidence="3">MalT-like TPR region domain-containing protein</fullName>
    </recommendedName>
</protein>
<organism evidence="1 2">
    <name type="scientific">Nostoc punctiforme NIES-2108</name>
    <dbReference type="NCBI Taxonomy" id="1356359"/>
    <lineage>
        <taxon>Bacteria</taxon>
        <taxon>Bacillati</taxon>
        <taxon>Cyanobacteriota</taxon>
        <taxon>Cyanophyceae</taxon>
        <taxon>Nostocales</taxon>
        <taxon>Nostocaceae</taxon>
        <taxon>Nostoc</taxon>
    </lineage>
</organism>
<dbReference type="AlphaFoldDB" id="A0A367R4N1"/>
<sequence length="196" mass="22489">MVYQKTKGNPFFTTQFLKALHEEGWIQFQPELGYWQCDLASVRQLALTDGVVEFMALQLQKLPVETQEVLKLAACIGNQFDLKKAKAATAYETASKYFTAGLAALPENGWEHHYNLTLALYTEAAEIEYLTAHFEQAEQLSEIVLQHAQDLLQKVKMYEIKIYFYIAQNQMLAAIDICLQVLEFLSEPLFKEPPWS</sequence>
<reference evidence="1 2" key="1">
    <citation type="submission" date="2016-04" db="EMBL/GenBank/DDBJ databases">
        <authorList>
            <person name="Evans L.H."/>
            <person name="Alamgir A."/>
            <person name="Owens N."/>
            <person name="Weber N.D."/>
            <person name="Virtaneva K."/>
            <person name="Barbian K."/>
            <person name="Babar A."/>
            <person name="Rosenke K."/>
        </authorList>
    </citation>
    <scope>NUCLEOTIDE SEQUENCE [LARGE SCALE GENOMIC DNA]</scope>
    <source>
        <strain evidence="1">NIES-2108</strain>
    </source>
</reference>
<gene>
    <name evidence="1" type="ORF">A6769_30870</name>
</gene>
<accession>A0A367R4N1</accession>